<dbReference type="GO" id="GO:0034399">
    <property type="term" value="C:nuclear periphery"/>
    <property type="evidence" value="ECO:0000318"/>
    <property type="project" value="GO_Central"/>
</dbReference>
<dbReference type="OrthoDB" id="443772at2759"/>
<proteinExistence type="inferred from homology"/>
<dbReference type="InterPro" id="IPR008610">
    <property type="entry name" value="Ebp2"/>
</dbReference>
<dbReference type="RefSeq" id="XP_011391671.1">
    <property type="nucleotide sequence ID" value="XM_011393369.1"/>
</dbReference>
<keyword evidence="3" id="KW-0690">Ribosome biogenesis</keyword>
<dbReference type="eggNOG" id="KOG3080">
    <property type="taxonomic scope" value="Eukaryota"/>
</dbReference>
<feature type="compositionally biased region" description="Low complexity" evidence="6">
    <location>
        <begin position="83"/>
        <end position="115"/>
    </location>
</feature>
<feature type="compositionally biased region" description="Acidic residues" evidence="6">
    <location>
        <begin position="286"/>
        <end position="321"/>
    </location>
</feature>
<dbReference type="GO" id="GO:0030687">
    <property type="term" value="C:preribosome, large subunit precursor"/>
    <property type="evidence" value="ECO:0000318"/>
    <property type="project" value="GO_Central"/>
</dbReference>
<feature type="compositionally biased region" description="Acidic residues" evidence="6">
    <location>
        <begin position="151"/>
        <end position="177"/>
    </location>
</feature>
<evidence type="ECO:0000256" key="6">
    <source>
        <dbReference type="SAM" id="MobiDB-lite"/>
    </source>
</evidence>
<gene>
    <name evidence="7" type="ORF">UMAG_04809</name>
</gene>
<dbReference type="GO" id="GO:0042273">
    <property type="term" value="P:ribosomal large subunit biogenesis"/>
    <property type="evidence" value="ECO:0000318"/>
    <property type="project" value="GO_Central"/>
</dbReference>
<dbReference type="KEGG" id="uma:UMAG_04809"/>
<dbReference type="EMBL" id="CM003156">
    <property type="protein sequence ID" value="KIS66746.1"/>
    <property type="molecule type" value="Genomic_DNA"/>
</dbReference>
<dbReference type="VEuPathDB" id="FungiDB:UMAG_04809"/>
<feature type="compositionally biased region" description="Low complexity" evidence="6">
    <location>
        <begin position="58"/>
        <end position="74"/>
    </location>
</feature>
<dbReference type="PANTHER" id="PTHR13028">
    <property type="entry name" value="RRNA PROCESSING PROTEIN EBNA1-BINDING PROTEIN-RELATED"/>
    <property type="match status" value="1"/>
</dbReference>
<dbReference type="InParanoid" id="A0A0D1DS92"/>
<feature type="region of interest" description="Disordered" evidence="6">
    <location>
        <begin position="1"/>
        <end position="328"/>
    </location>
</feature>
<feature type="region of interest" description="Disordered" evidence="6">
    <location>
        <begin position="488"/>
        <end position="608"/>
    </location>
</feature>
<keyword evidence="5" id="KW-0539">Nucleus</keyword>
<name>A0A0D1DS92_MYCMD</name>
<feature type="compositionally biased region" description="Low complexity" evidence="6">
    <location>
        <begin position="11"/>
        <end position="31"/>
    </location>
</feature>
<reference evidence="7 8" key="1">
    <citation type="journal article" date="2006" name="Nature">
        <title>Insights from the genome of the biotrophic fungal plant pathogen Ustilago maydis.</title>
        <authorList>
            <person name="Kamper J."/>
            <person name="Kahmann R."/>
            <person name="Bolker M."/>
            <person name="Ma L.J."/>
            <person name="Brefort T."/>
            <person name="Saville B.J."/>
            <person name="Banuett F."/>
            <person name="Kronstad J.W."/>
            <person name="Gold S.E."/>
            <person name="Muller O."/>
            <person name="Perlin M.H."/>
            <person name="Wosten H.A."/>
            <person name="de Vries R."/>
            <person name="Ruiz-Herrera J."/>
            <person name="Reynaga-Pena C.G."/>
            <person name="Snetselaar K."/>
            <person name="McCann M."/>
            <person name="Perez-Martin J."/>
            <person name="Feldbrugge M."/>
            <person name="Basse C.W."/>
            <person name="Steinberg G."/>
            <person name="Ibeas J.I."/>
            <person name="Holloman W."/>
            <person name="Guzman P."/>
            <person name="Farman M."/>
            <person name="Stajich J.E."/>
            <person name="Sentandreu R."/>
            <person name="Gonzalez-Prieto J.M."/>
            <person name="Kennell J.C."/>
            <person name="Molina L."/>
            <person name="Schirawski J."/>
            <person name="Mendoza-Mendoza A."/>
            <person name="Greilinger D."/>
            <person name="Munch K."/>
            <person name="Rossel N."/>
            <person name="Scherer M."/>
            <person name="Vranes M."/>
            <person name="Ladendorf O."/>
            <person name="Vincon V."/>
            <person name="Fuchs U."/>
            <person name="Sandrock B."/>
            <person name="Meng S."/>
            <person name="Ho E.C."/>
            <person name="Cahill M.J."/>
            <person name="Boyce K.J."/>
            <person name="Klose J."/>
            <person name="Klosterman S.J."/>
            <person name="Deelstra H.J."/>
            <person name="Ortiz-Castellanos L."/>
            <person name="Li W."/>
            <person name="Sanchez-Alonso P."/>
            <person name="Schreier P.H."/>
            <person name="Hauser-Hahn I."/>
            <person name="Vaupel M."/>
            <person name="Koopmann E."/>
            <person name="Friedrich G."/>
            <person name="Voss H."/>
            <person name="Schluter T."/>
            <person name="Margolis J."/>
            <person name="Platt D."/>
            <person name="Swimmer C."/>
            <person name="Gnirke A."/>
            <person name="Chen F."/>
            <person name="Vysotskaia V."/>
            <person name="Mannhaupt G."/>
            <person name="Guldener U."/>
            <person name="Munsterkotter M."/>
            <person name="Haase D."/>
            <person name="Oesterheld M."/>
            <person name="Mewes H.W."/>
            <person name="Mauceli E.W."/>
            <person name="DeCaprio D."/>
            <person name="Wade C.M."/>
            <person name="Butler J."/>
            <person name="Young S."/>
            <person name="Jaffe D.B."/>
            <person name="Calvo S."/>
            <person name="Nusbaum C."/>
            <person name="Galagan J."/>
            <person name="Birren B.W."/>
        </authorList>
    </citation>
    <scope>NUCLEOTIDE SEQUENCE [LARGE SCALE GENOMIC DNA]</scope>
    <source>
        <strain evidence="8">DSM 14603 / FGSC 9021 / UM521</strain>
    </source>
</reference>
<dbReference type="Proteomes" id="UP000000561">
    <property type="component" value="Chromosome 17"/>
</dbReference>
<dbReference type="GeneID" id="23564875"/>
<evidence type="ECO:0000256" key="2">
    <source>
        <dbReference type="ARBA" id="ARBA00007336"/>
    </source>
</evidence>
<protein>
    <submittedName>
        <fullName evidence="7">Uncharacterized protein</fullName>
    </submittedName>
</protein>
<dbReference type="PANTHER" id="PTHR13028:SF0">
    <property type="entry name" value="RRNA-PROCESSING PROTEIN EBP2-RELATED"/>
    <property type="match status" value="1"/>
</dbReference>
<evidence type="ECO:0000313" key="8">
    <source>
        <dbReference type="Proteomes" id="UP000000561"/>
    </source>
</evidence>
<organism evidence="7 8">
    <name type="scientific">Mycosarcoma maydis</name>
    <name type="common">Corn smut fungus</name>
    <name type="synonym">Ustilago maydis</name>
    <dbReference type="NCBI Taxonomy" id="5270"/>
    <lineage>
        <taxon>Eukaryota</taxon>
        <taxon>Fungi</taxon>
        <taxon>Dikarya</taxon>
        <taxon>Basidiomycota</taxon>
        <taxon>Ustilaginomycotina</taxon>
        <taxon>Ustilaginomycetes</taxon>
        <taxon>Ustilaginales</taxon>
        <taxon>Ustilaginaceae</taxon>
        <taxon>Mycosarcoma</taxon>
    </lineage>
</organism>
<dbReference type="STRING" id="237631.A0A0D1DS92"/>
<sequence>MAATPKSTKKNATANGSSSSTPAASPVSTPNRMTRAQARATGTKIKTPSPLKKGNSISTPKASAKKAAPAPATSVQAEEKETTSPSDSPSKSRTPKKTSTPSKASPTSSKKSSSSAKREADSPTKLPASHAKLTRKPTSALATAQPIVAEYSEEEAEEDVAEDEEDDDESDLEEGQDVSEKGMQRLMAALGDDGLDEVDMAALDELAGEEEEDDDDDDDEDDEDEENKNDSDEALEHDDDDDDNEESDSEELAAEQEDEIPRVVPNANGDTLAASIARSGLVPVEASDDDEEDDEEDEENEQEDEDEEPIAYEDLPDDVELSEQAKASRVQRIKINNESALRRIYEDIRLDSPSSSSKLAWIETMRITYPISVSSQVTDAENDLERELAFYKQALHAAVEGKKLIQASGTPFTRPADYFAEMVKTDEHMERIRQKLLDESAAIKASEAAKKQRELKKFGKKVQVEKLQERIRNKKELNARIQGLKRKHGDIEGEDGGADEFDVRLQEAIGGGDAERSAKKPALGKAGRAASGKSKMPRSARDAKYGFGGKKKYSKSNTAESTNDFTVGPERGARGSKVKVPSGKAGFRPKQKSGAAKRPGKARRAGAK</sequence>
<dbReference type="Pfam" id="PF05890">
    <property type="entry name" value="Ebp2"/>
    <property type="match status" value="1"/>
</dbReference>
<comment type="similarity">
    <text evidence="2">Belongs to the EBP2 family.</text>
</comment>
<comment type="subcellular location">
    <subcellularLocation>
        <location evidence="1">Nucleus</location>
        <location evidence="1">Nucleolus</location>
    </subcellularLocation>
</comment>
<feature type="compositionally biased region" description="Acidic residues" evidence="6">
    <location>
        <begin position="206"/>
        <end position="258"/>
    </location>
</feature>
<evidence type="ECO:0000256" key="3">
    <source>
        <dbReference type="ARBA" id="ARBA00022517"/>
    </source>
</evidence>
<evidence type="ECO:0000256" key="4">
    <source>
        <dbReference type="ARBA" id="ARBA00023054"/>
    </source>
</evidence>
<dbReference type="OMA" id="WIETMRI"/>
<feature type="compositionally biased region" description="Basic residues" evidence="6">
    <location>
        <begin position="598"/>
        <end position="608"/>
    </location>
</feature>
<dbReference type="GO" id="GO:0005730">
    <property type="term" value="C:nucleolus"/>
    <property type="evidence" value="ECO:0000318"/>
    <property type="project" value="GO_Central"/>
</dbReference>
<keyword evidence="8" id="KW-1185">Reference proteome</keyword>
<accession>A0A0D1DS92</accession>
<evidence type="ECO:0000256" key="5">
    <source>
        <dbReference type="ARBA" id="ARBA00023242"/>
    </source>
</evidence>
<dbReference type="GO" id="GO:0006364">
    <property type="term" value="P:rRNA processing"/>
    <property type="evidence" value="ECO:0000318"/>
    <property type="project" value="GO_Central"/>
</dbReference>
<dbReference type="AlphaFoldDB" id="A0A0D1DS92"/>
<evidence type="ECO:0000256" key="1">
    <source>
        <dbReference type="ARBA" id="ARBA00004604"/>
    </source>
</evidence>
<keyword evidence="4" id="KW-0175">Coiled coil</keyword>
<evidence type="ECO:0000313" key="7">
    <source>
        <dbReference type="EMBL" id="KIS66746.1"/>
    </source>
</evidence>